<dbReference type="CDD" id="cd17321">
    <property type="entry name" value="MFS_MMR_MDR_like"/>
    <property type="match status" value="1"/>
</dbReference>
<dbReference type="Pfam" id="PF07690">
    <property type="entry name" value="MFS_1"/>
    <property type="match status" value="1"/>
</dbReference>
<evidence type="ECO:0000256" key="2">
    <source>
        <dbReference type="ARBA" id="ARBA00022448"/>
    </source>
</evidence>
<feature type="transmembrane region" description="Helical" evidence="7">
    <location>
        <begin position="123"/>
        <end position="143"/>
    </location>
</feature>
<comment type="caution">
    <text evidence="9">The sequence shown here is derived from an EMBL/GenBank/DDBJ whole genome shotgun (WGS) entry which is preliminary data.</text>
</comment>
<dbReference type="EMBL" id="JAGFVQ010000003">
    <property type="protein sequence ID" value="MBO4139089.1"/>
    <property type="molecule type" value="Genomic_DNA"/>
</dbReference>
<evidence type="ECO:0000256" key="5">
    <source>
        <dbReference type="ARBA" id="ARBA00022989"/>
    </source>
</evidence>
<keyword evidence="5 7" id="KW-1133">Transmembrane helix</keyword>
<dbReference type="GO" id="GO:0022857">
    <property type="term" value="F:transmembrane transporter activity"/>
    <property type="evidence" value="ECO:0007669"/>
    <property type="project" value="InterPro"/>
</dbReference>
<feature type="transmembrane region" description="Helical" evidence="7">
    <location>
        <begin position="246"/>
        <end position="263"/>
    </location>
</feature>
<dbReference type="PROSITE" id="PS50850">
    <property type="entry name" value="MFS"/>
    <property type="match status" value="1"/>
</dbReference>
<evidence type="ECO:0000256" key="1">
    <source>
        <dbReference type="ARBA" id="ARBA00004651"/>
    </source>
</evidence>
<dbReference type="Gene3D" id="1.20.1250.20">
    <property type="entry name" value="MFS general substrate transporter like domains"/>
    <property type="match status" value="1"/>
</dbReference>
<gene>
    <name evidence="9" type="ORF">J5U46_02820</name>
</gene>
<dbReference type="AlphaFoldDB" id="A0AAW4JC05"/>
<protein>
    <submittedName>
        <fullName evidence="9">MFS transporter</fullName>
    </submittedName>
</protein>
<feature type="transmembrane region" description="Helical" evidence="7">
    <location>
        <begin position="93"/>
        <end position="111"/>
    </location>
</feature>
<feature type="transmembrane region" description="Helical" evidence="7">
    <location>
        <begin position="25"/>
        <end position="45"/>
    </location>
</feature>
<comment type="subcellular location">
    <subcellularLocation>
        <location evidence="1">Cell membrane</location>
        <topology evidence="1">Multi-pass membrane protein</topology>
    </subcellularLocation>
</comment>
<evidence type="ECO:0000313" key="10">
    <source>
        <dbReference type="Proteomes" id="UP000669887"/>
    </source>
</evidence>
<keyword evidence="3" id="KW-1003">Cell membrane</keyword>
<accession>A0AAW4JC05</accession>
<evidence type="ECO:0000256" key="3">
    <source>
        <dbReference type="ARBA" id="ARBA00022475"/>
    </source>
</evidence>
<feature type="transmembrane region" description="Helical" evidence="7">
    <location>
        <begin position="284"/>
        <end position="307"/>
    </location>
</feature>
<evidence type="ECO:0000256" key="7">
    <source>
        <dbReference type="SAM" id="Phobius"/>
    </source>
</evidence>
<sequence length="510" mass="52134">MDPSPAGDPRPAVPAASESAGRNRWIVLILVTLAQFIVALDATVVNVALPSIDRDLGMSEADLQWVVNAYALIFGGFLLLGGRLCDLFGRRRLFVAGLVVFTVASAISGLATDAVVLTVGRGLQGLGGALVSPAVLAIINTTFRDPAERTKALGVWGAVVAGGSAFGLLIGGLLTGALSWHWIFFVNLPIGAVVLLAAVRVIGESRDENADSSLDVAGAVTVTGGLVLAVYTMVNGQAWGWASARTLTLGAVAVLLLAAFVLIESRTRQPMMRLSIFRLRTLAVADAALIFLTSGIATMFFFSALYLQGALGYSPLQGGLAFLPAAMGVMAGATLSEPLVRRLGHILVTVIGLCLGALGMAYLTRLPIDGSYLTDLLPGLLPLSIGLGIAYVPITFLATSGTADADSGLASGIYQTVQQIGGAVGLAILAAMATARTTDLLGDPAAADPAEQLAAQVAGFRVAFAGGVVLLLCGAAITALFLRRRHVAALLETSAAGADAPAPAEPVAKG</sequence>
<dbReference type="Gene3D" id="1.20.1720.10">
    <property type="entry name" value="Multidrug resistance protein D"/>
    <property type="match status" value="1"/>
</dbReference>
<dbReference type="InterPro" id="IPR020846">
    <property type="entry name" value="MFS_dom"/>
</dbReference>
<evidence type="ECO:0000256" key="6">
    <source>
        <dbReference type="ARBA" id="ARBA00023136"/>
    </source>
</evidence>
<keyword evidence="2" id="KW-0813">Transport</keyword>
<feature type="transmembrane region" description="Helical" evidence="7">
    <location>
        <begin position="343"/>
        <end position="364"/>
    </location>
</feature>
<evidence type="ECO:0000313" key="9">
    <source>
        <dbReference type="EMBL" id="MBO4139089.1"/>
    </source>
</evidence>
<dbReference type="GO" id="GO:0005886">
    <property type="term" value="C:plasma membrane"/>
    <property type="evidence" value="ECO:0007669"/>
    <property type="project" value="UniProtKB-SubCell"/>
</dbReference>
<dbReference type="RefSeq" id="WP_208576413.1">
    <property type="nucleotide sequence ID" value="NZ_JAGFVQ010000003.1"/>
</dbReference>
<dbReference type="SUPFAM" id="SSF103473">
    <property type="entry name" value="MFS general substrate transporter"/>
    <property type="match status" value="1"/>
</dbReference>
<dbReference type="PANTHER" id="PTHR42718">
    <property type="entry name" value="MAJOR FACILITATOR SUPERFAMILY MULTIDRUG TRANSPORTER MFSC"/>
    <property type="match status" value="1"/>
</dbReference>
<feature type="transmembrane region" description="Helical" evidence="7">
    <location>
        <begin position="420"/>
        <end position="438"/>
    </location>
</feature>
<feature type="transmembrane region" description="Helical" evidence="7">
    <location>
        <begin position="376"/>
        <end position="399"/>
    </location>
</feature>
<keyword evidence="6 7" id="KW-0472">Membrane</keyword>
<feature type="transmembrane region" description="Helical" evidence="7">
    <location>
        <begin position="65"/>
        <end position="81"/>
    </location>
</feature>
<dbReference type="InterPro" id="IPR004638">
    <property type="entry name" value="EmrB-like"/>
</dbReference>
<dbReference type="InterPro" id="IPR011701">
    <property type="entry name" value="MFS"/>
</dbReference>
<organism evidence="9 10">
    <name type="scientific">Micromonospora tulbaghiae</name>
    <dbReference type="NCBI Taxonomy" id="479978"/>
    <lineage>
        <taxon>Bacteria</taxon>
        <taxon>Bacillati</taxon>
        <taxon>Actinomycetota</taxon>
        <taxon>Actinomycetes</taxon>
        <taxon>Micromonosporales</taxon>
        <taxon>Micromonosporaceae</taxon>
        <taxon>Micromonospora</taxon>
    </lineage>
</organism>
<keyword evidence="4 7" id="KW-0812">Transmembrane</keyword>
<feature type="transmembrane region" description="Helical" evidence="7">
    <location>
        <begin position="458"/>
        <end position="482"/>
    </location>
</feature>
<feature type="transmembrane region" description="Helical" evidence="7">
    <location>
        <begin position="319"/>
        <end position="336"/>
    </location>
</feature>
<feature type="transmembrane region" description="Helical" evidence="7">
    <location>
        <begin position="214"/>
        <end position="234"/>
    </location>
</feature>
<reference evidence="9" key="1">
    <citation type="submission" date="2021-03" db="EMBL/GenBank/DDBJ databases">
        <title>X isolated from Micromonospora tulbaghiae.</title>
        <authorList>
            <person name="Stennett H.L."/>
        </authorList>
    </citation>
    <scope>NUCLEOTIDE SEQUENCE</scope>
    <source>
        <strain evidence="9">28M1-20</strain>
    </source>
</reference>
<proteinExistence type="predicted"/>
<dbReference type="InterPro" id="IPR036259">
    <property type="entry name" value="MFS_trans_sf"/>
</dbReference>
<evidence type="ECO:0000256" key="4">
    <source>
        <dbReference type="ARBA" id="ARBA00022692"/>
    </source>
</evidence>
<dbReference type="Proteomes" id="UP000669887">
    <property type="component" value="Unassembled WGS sequence"/>
</dbReference>
<evidence type="ECO:0000259" key="8">
    <source>
        <dbReference type="PROSITE" id="PS50850"/>
    </source>
</evidence>
<feature type="domain" description="Major facilitator superfamily (MFS) profile" evidence="8">
    <location>
        <begin position="27"/>
        <end position="486"/>
    </location>
</feature>
<name>A0AAW4JC05_9ACTN</name>
<feature type="transmembrane region" description="Helical" evidence="7">
    <location>
        <begin position="155"/>
        <end position="174"/>
    </location>
</feature>
<dbReference type="PRINTS" id="PR01036">
    <property type="entry name" value="TCRTETB"/>
</dbReference>
<dbReference type="PANTHER" id="PTHR42718:SF46">
    <property type="entry name" value="BLR6921 PROTEIN"/>
    <property type="match status" value="1"/>
</dbReference>
<dbReference type="NCBIfam" id="TIGR00711">
    <property type="entry name" value="efflux_EmrB"/>
    <property type="match status" value="1"/>
</dbReference>
<feature type="transmembrane region" description="Helical" evidence="7">
    <location>
        <begin position="180"/>
        <end position="202"/>
    </location>
</feature>